<organism evidence="1 2">
    <name type="scientific">Ranatra chinensis</name>
    <dbReference type="NCBI Taxonomy" id="642074"/>
    <lineage>
        <taxon>Eukaryota</taxon>
        <taxon>Metazoa</taxon>
        <taxon>Ecdysozoa</taxon>
        <taxon>Arthropoda</taxon>
        <taxon>Hexapoda</taxon>
        <taxon>Insecta</taxon>
        <taxon>Pterygota</taxon>
        <taxon>Neoptera</taxon>
        <taxon>Paraneoptera</taxon>
        <taxon>Hemiptera</taxon>
        <taxon>Heteroptera</taxon>
        <taxon>Panheteroptera</taxon>
        <taxon>Nepomorpha</taxon>
        <taxon>Nepidae</taxon>
        <taxon>Ranatrinae</taxon>
        <taxon>Ranatra</taxon>
    </lineage>
</organism>
<gene>
    <name evidence="1" type="ORF">AAG570_007792</name>
</gene>
<dbReference type="Pfam" id="PF25992">
    <property type="entry name" value="Ig_TM7SF3_N"/>
    <property type="match status" value="1"/>
</dbReference>
<proteinExistence type="predicted"/>
<protein>
    <submittedName>
        <fullName evidence="1">Uncharacterized protein</fullName>
    </submittedName>
</protein>
<name>A0ABD0XUP0_9HEMI</name>
<dbReference type="Proteomes" id="UP001558652">
    <property type="component" value="Unassembled WGS sequence"/>
</dbReference>
<reference evidence="1 2" key="1">
    <citation type="submission" date="2024-07" db="EMBL/GenBank/DDBJ databases">
        <title>Chromosome-level genome assembly of the water stick insect Ranatra chinensis (Heteroptera: Nepidae).</title>
        <authorList>
            <person name="Liu X."/>
        </authorList>
    </citation>
    <scope>NUCLEOTIDE SEQUENCE [LARGE SCALE GENOMIC DNA]</scope>
    <source>
        <strain evidence="1">Cailab_2021Rc</strain>
        <tissue evidence="1">Muscle</tissue>
    </source>
</reference>
<accession>A0ABD0XUP0</accession>
<sequence length="218" mass="23890">MDGRCERTAPLAVPQLAPSRSIYPTPPLSPSRQFQTEMSPCRWSHVFYLFLFYPVLLALKPTSSKSPESTLLLDLNGSRTDGAPTTALRTLGPDSLTVLRVVDVPNDAGFIVVQSHSHLYDLTLSYTSPPAEKSNVNGTNLGLVYYITNTPAATSYLFNRNPFNVTVLIAVTSYSNKVHQYQLRMAAIFISSVEVTANITTASGDMGRDLDPSAWNDD</sequence>
<dbReference type="AlphaFoldDB" id="A0ABD0XUP0"/>
<dbReference type="EMBL" id="JBFDAA010000021">
    <property type="protein sequence ID" value="KAL1114969.1"/>
    <property type="molecule type" value="Genomic_DNA"/>
</dbReference>
<evidence type="ECO:0000313" key="1">
    <source>
        <dbReference type="EMBL" id="KAL1114969.1"/>
    </source>
</evidence>
<evidence type="ECO:0000313" key="2">
    <source>
        <dbReference type="Proteomes" id="UP001558652"/>
    </source>
</evidence>
<keyword evidence="2" id="KW-1185">Reference proteome</keyword>
<comment type="caution">
    <text evidence="1">The sequence shown here is derived from an EMBL/GenBank/DDBJ whole genome shotgun (WGS) entry which is preliminary data.</text>
</comment>